<dbReference type="InterPro" id="IPR054569">
    <property type="entry name" value="NNH2"/>
</dbReference>
<gene>
    <name evidence="4" type="ORF">KME07_10975</name>
</gene>
<dbReference type="Pfam" id="PF05729">
    <property type="entry name" value="NACHT"/>
    <property type="match status" value="1"/>
</dbReference>
<accession>A0A951U4X7</accession>
<dbReference type="PROSITE" id="PS50837">
    <property type="entry name" value="NACHT"/>
    <property type="match status" value="1"/>
</dbReference>
<dbReference type="PANTHER" id="PTHR46844">
    <property type="entry name" value="SLR5058 PROTEIN"/>
    <property type="match status" value="1"/>
</dbReference>
<evidence type="ECO:0000313" key="5">
    <source>
        <dbReference type="Proteomes" id="UP000707356"/>
    </source>
</evidence>
<dbReference type="SUPFAM" id="SSF48371">
    <property type="entry name" value="ARM repeat"/>
    <property type="match status" value="1"/>
</dbReference>
<dbReference type="PANTHER" id="PTHR46844:SF1">
    <property type="entry name" value="SLR5058 PROTEIN"/>
    <property type="match status" value="1"/>
</dbReference>
<dbReference type="Pfam" id="PF22734">
    <property type="entry name" value="NNH2"/>
    <property type="match status" value="1"/>
</dbReference>
<keyword evidence="1" id="KW-0042">Antenna complex</keyword>
<evidence type="ECO:0000256" key="2">
    <source>
        <dbReference type="ARBA" id="ARBA00022738"/>
    </source>
</evidence>
<dbReference type="AlphaFoldDB" id="A0A951U4X7"/>
<feature type="domain" description="NACHT" evidence="3">
    <location>
        <begin position="310"/>
        <end position="426"/>
    </location>
</feature>
<evidence type="ECO:0000256" key="1">
    <source>
        <dbReference type="ARBA" id="ARBA00022549"/>
    </source>
</evidence>
<dbReference type="InterPro" id="IPR027417">
    <property type="entry name" value="P-loop_NTPase"/>
</dbReference>
<sequence length="1019" mass="117105">MLEWLVTIGAAELGSELGKVIFEQILKLGQTAAEDYVKDFFKGCLKAGITSAQPEVTKRAVAGALKAFLVVVADELEDQDLSKAEIRDRYDPALIQFVQDEAVKPLLGKAFEPDCAAIDAEALATVWQRSCRRGRPFPVLPAEFDWQQVGSKYLKKVRRILRETPELRALLETNLLEQIAQNTAQISPGFDVAKYRESLQCSYGHLKLYAIDSTDRGDVIKLWNMFIEQTVREALPPTRYELPLDLKRQLQAQGQLEADLSADALAQYRSEYFQQPSRKVLEVLARSPLALEKGGTGIQSAPFMGDSGGKLAVILGDPGAGKSTLLQYLALEWAEGKTATLPLLIELRDYALAQVDGFLEFLHRGRGADWQFDQQQLHQYLQSDSTLVMFDGLDEVFERSTQLAIIDDMIRFAQQYPKAQIIITSRIIGYNPERLQHANFRHFTIQPLNTDEIHEFIDRWYRLALGNDPDKPRLVTRLKEAIANSNAIQNLADNPLLLTMMAILNRRQELPRDRADLYDHASRVLLYHWDVDHKRLQLPMDTIGRREKQEMLRLIAYEMQAGEQGLQGNLISAERLTRILTDYLREQGFSEPREKANGLIGQLRHRNWILCDRGADTYGFVHRTFLEYFCATEIVHRFEKSRTLTFEQLRDEVFGQNWQDETWHEVLRLICGMIDAKFAGQLIEFLMVRKADDAENDLFSEREIRGLLLATQCLIEVKNPNSVTTTSARLLETIKRKIEDQSIERITFEAAIQMAQIVAIAWSEDKHVLSWLQTCLNASSETSSWWISYFAVTSIVRGWRNSIDVLPFLKSIAQRKDDSMAAQAAVEELARHWRNDPDILPILKNLLTQSNENTDVRRASVRELVRHWKDDPDTLPILRNLSHQEETRGVQIEALRELSRDWSDNSDTLLILKDLVQKEDNSNLRWNSLCIITEYWKGAPEITEFLCQVATNDSFERKKHWEGNPRQEALRTLLTHYPTYPKTLELLRDRAANDPDEQLRQWARERLSEFQLQRNGGDC</sequence>
<name>A0A951U4X7_9CYAN</name>
<keyword evidence="2" id="KW-0605">Phycobilisome</keyword>
<dbReference type="GO" id="GO:0030089">
    <property type="term" value="C:phycobilisome"/>
    <property type="evidence" value="ECO:0007669"/>
    <property type="project" value="UniProtKB-KW"/>
</dbReference>
<dbReference type="Pfam" id="PF13646">
    <property type="entry name" value="HEAT_2"/>
    <property type="match status" value="1"/>
</dbReference>
<reference evidence="4" key="1">
    <citation type="submission" date="2021-05" db="EMBL/GenBank/DDBJ databases">
        <authorList>
            <person name="Pietrasiak N."/>
            <person name="Ward R."/>
            <person name="Stajich J.E."/>
            <person name="Kurbessoian T."/>
        </authorList>
    </citation>
    <scope>NUCLEOTIDE SEQUENCE</scope>
    <source>
        <strain evidence="4">GSE-TBD4-15B</strain>
    </source>
</reference>
<evidence type="ECO:0000313" key="4">
    <source>
        <dbReference type="EMBL" id="MBW4465946.1"/>
    </source>
</evidence>
<dbReference type="Gene3D" id="1.25.10.10">
    <property type="entry name" value="Leucine-rich Repeat Variant"/>
    <property type="match status" value="1"/>
</dbReference>
<organism evidence="4 5">
    <name type="scientific">Pegethrix bostrychoides GSE-TBD4-15B</name>
    <dbReference type="NCBI Taxonomy" id="2839662"/>
    <lineage>
        <taxon>Bacteria</taxon>
        <taxon>Bacillati</taxon>
        <taxon>Cyanobacteriota</taxon>
        <taxon>Cyanophyceae</taxon>
        <taxon>Oculatellales</taxon>
        <taxon>Oculatellaceae</taxon>
        <taxon>Pegethrix</taxon>
    </lineage>
</organism>
<evidence type="ECO:0000259" key="3">
    <source>
        <dbReference type="PROSITE" id="PS50837"/>
    </source>
</evidence>
<dbReference type="Proteomes" id="UP000707356">
    <property type="component" value="Unassembled WGS sequence"/>
</dbReference>
<proteinExistence type="predicted"/>
<protein>
    <submittedName>
        <fullName evidence="4">HEAT repeat domain-containing protein</fullName>
    </submittedName>
</protein>
<dbReference type="SUPFAM" id="SSF52540">
    <property type="entry name" value="P-loop containing nucleoside triphosphate hydrolases"/>
    <property type="match status" value="1"/>
</dbReference>
<dbReference type="InterPro" id="IPR011989">
    <property type="entry name" value="ARM-like"/>
</dbReference>
<comment type="caution">
    <text evidence="4">The sequence shown here is derived from an EMBL/GenBank/DDBJ whole genome shotgun (WGS) entry which is preliminary data.</text>
</comment>
<dbReference type="InterPro" id="IPR016024">
    <property type="entry name" value="ARM-type_fold"/>
</dbReference>
<reference evidence="4" key="2">
    <citation type="journal article" date="2022" name="Microbiol. Resour. Announc.">
        <title>Metagenome Sequencing to Explore Phylogenomics of Terrestrial Cyanobacteria.</title>
        <authorList>
            <person name="Ward R.D."/>
            <person name="Stajich J.E."/>
            <person name="Johansen J.R."/>
            <person name="Huntemann M."/>
            <person name="Clum A."/>
            <person name="Foster B."/>
            <person name="Foster B."/>
            <person name="Roux S."/>
            <person name="Palaniappan K."/>
            <person name="Varghese N."/>
            <person name="Mukherjee S."/>
            <person name="Reddy T.B.K."/>
            <person name="Daum C."/>
            <person name="Copeland A."/>
            <person name="Chen I.A."/>
            <person name="Ivanova N.N."/>
            <person name="Kyrpides N.C."/>
            <person name="Shapiro N."/>
            <person name="Eloe-Fadrosh E.A."/>
            <person name="Pietrasiak N."/>
        </authorList>
    </citation>
    <scope>NUCLEOTIDE SEQUENCE</scope>
    <source>
        <strain evidence="4">GSE-TBD4-15B</strain>
    </source>
</reference>
<dbReference type="EMBL" id="JAHHHV010000064">
    <property type="protein sequence ID" value="MBW4465946.1"/>
    <property type="molecule type" value="Genomic_DNA"/>
</dbReference>
<dbReference type="Gene3D" id="3.40.50.300">
    <property type="entry name" value="P-loop containing nucleotide triphosphate hydrolases"/>
    <property type="match status" value="1"/>
</dbReference>
<dbReference type="InterPro" id="IPR007111">
    <property type="entry name" value="NACHT_NTPase"/>
</dbReference>